<dbReference type="InterPro" id="IPR030678">
    <property type="entry name" value="Peptide/Ni-bd"/>
</dbReference>
<dbReference type="SUPFAM" id="SSF53850">
    <property type="entry name" value="Periplasmic binding protein-like II"/>
    <property type="match status" value="1"/>
</dbReference>
<gene>
    <name evidence="7" type="ORF">DXC39_20575</name>
</gene>
<organism evidence="7 8">
    <name type="scientific">Hungatella hathewayi</name>
    <dbReference type="NCBI Taxonomy" id="154046"/>
    <lineage>
        <taxon>Bacteria</taxon>
        <taxon>Bacillati</taxon>
        <taxon>Bacillota</taxon>
        <taxon>Clostridia</taxon>
        <taxon>Lachnospirales</taxon>
        <taxon>Lachnospiraceae</taxon>
        <taxon>Hungatella</taxon>
    </lineage>
</organism>
<evidence type="ECO:0000256" key="3">
    <source>
        <dbReference type="ARBA" id="ARBA00022729"/>
    </source>
</evidence>
<evidence type="ECO:0000256" key="5">
    <source>
        <dbReference type="SAM" id="SignalP"/>
    </source>
</evidence>
<dbReference type="Gene3D" id="3.10.105.10">
    <property type="entry name" value="Dipeptide-binding Protein, Domain 3"/>
    <property type="match status" value="1"/>
</dbReference>
<evidence type="ECO:0000259" key="6">
    <source>
        <dbReference type="Pfam" id="PF00496"/>
    </source>
</evidence>
<proteinExistence type="inferred from homology"/>
<dbReference type="Gene3D" id="3.40.190.10">
    <property type="entry name" value="Periplasmic binding protein-like II"/>
    <property type="match status" value="1"/>
</dbReference>
<protein>
    <submittedName>
        <fullName evidence="7">ABC transporter substrate-binding protein</fullName>
    </submittedName>
</protein>
<accession>A0A3E4U3G0</accession>
<evidence type="ECO:0000313" key="8">
    <source>
        <dbReference type="Proteomes" id="UP000261257"/>
    </source>
</evidence>
<evidence type="ECO:0000256" key="4">
    <source>
        <dbReference type="SAM" id="MobiDB-lite"/>
    </source>
</evidence>
<keyword evidence="3 5" id="KW-0732">Signal</keyword>
<feature type="region of interest" description="Disordered" evidence="4">
    <location>
        <begin position="24"/>
        <end position="45"/>
    </location>
</feature>
<dbReference type="EMBL" id="QSSQ01000025">
    <property type="protein sequence ID" value="RGM00546.1"/>
    <property type="molecule type" value="Genomic_DNA"/>
</dbReference>
<dbReference type="PANTHER" id="PTHR30290">
    <property type="entry name" value="PERIPLASMIC BINDING COMPONENT OF ABC TRANSPORTER"/>
    <property type="match status" value="1"/>
</dbReference>
<dbReference type="GO" id="GO:0015833">
    <property type="term" value="P:peptide transport"/>
    <property type="evidence" value="ECO:0007669"/>
    <property type="project" value="TreeGrafter"/>
</dbReference>
<evidence type="ECO:0000313" key="7">
    <source>
        <dbReference type="EMBL" id="RGM00546.1"/>
    </source>
</evidence>
<dbReference type="PANTHER" id="PTHR30290:SF9">
    <property type="entry name" value="OLIGOPEPTIDE-BINDING PROTEIN APPA"/>
    <property type="match status" value="1"/>
</dbReference>
<comment type="caution">
    <text evidence="7">The sequence shown here is derived from an EMBL/GenBank/DDBJ whole genome shotgun (WGS) entry which is preliminary data.</text>
</comment>
<dbReference type="GO" id="GO:1904680">
    <property type="term" value="F:peptide transmembrane transporter activity"/>
    <property type="evidence" value="ECO:0007669"/>
    <property type="project" value="TreeGrafter"/>
</dbReference>
<dbReference type="GO" id="GO:0042597">
    <property type="term" value="C:periplasmic space"/>
    <property type="evidence" value="ECO:0007669"/>
    <property type="project" value="UniProtKB-ARBA"/>
</dbReference>
<feature type="domain" description="Solute-binding protein family 5" evidence="6">
    <location>
        <begin position="95"/>
        <end position="425"/>
    </location>
</feature>
<dbReference type="AlphaFoldDB" id="A0A3E4U3G0"/>
<dbReference type="Proteomes" id="UP000261257">
    <property type="component" value="Unassembled WGS sequence"/>
</dbReference>
<dbReference type="Pfam" id="PF00496">
    <property type="entry name" value="SBP_bac_5"/>
    <property type="match status" value="1"/>
</dbReference>
<dbReference type="RefSeq" id="WP_117634193.1">
    <property type="nucleotide sequence ID" value="NZ_QRQF01000026.1"/>
</dbReference>
<keyword evidence="2" id="KW-0813">Transport</keyword>
<dbReference type="InterPro" id="IPR039424">
    <property type="entry name" value="SBP_5"/>
</dbReference>
<name>A0A3E4U3G0_9FIRM</name>
<evidence type="ECO:0000256" key="1">
    <source>
        <dbReference type="ARBA" id="ARBA00005695"/>
    </source>
</evidence>
<dbReference type="PROSITE" id="PS51257">
    <property type="entry name" value="PROKAR_LIPOPROTEIN"/>
    <property type="match status" value="1"/>
</dbReference>
<dbReference type="CDD" id="cd00995">
    <property type="entry name" value="PBP2_NikA_DppA_OppA_like"/>
    <property type="match status" value="1"/>
</dbReference>
<feature type="chain" id="PRO_5017677762" evidence="5">
    <location>
        <begin position="23"/>
        <end position="536"/>
    </location>
</feature>
<dbReference type="GO" id="GO:0043190">
    <property type="term" value="C:ATP-binding cassette (ABC) transporter complex"/>
    <property type="evidence" value="ECO:0007669"/>
    <property type="project" value="InterPro"/>
</dbReference>
<reference evidence="7 8" key="1">
    <citation type="submission" date="2018-08" db="EMBL/GenBank/DDBJ databases">
        <title>A genome reference for cultivated species of the human gut microbiota.</title>
        <authorList>
            <person name="Zou Y."/>
            <person name="Xue W."/>
            <person name="Luo G."/>
        </authorList>
    </citation>
    <scope>NUCLEOTIDE SEQUENCE [LARGE SCALE GENOMIC DNA]</scope>
    <source>
        <strain evidence="7 8">TF05-11AC</strain>
    </source>
</reference>
<feature type="compositionally biased region" description="Basic and acidic residues" evidence="4">
    <location>
        <begin position="29"/>
        <end position="38"/>
    </location>
</feature>
<sequence length="536" mass="57903">MKKKVLAMSLALAMVLGMTACGANGSRDSGGEKTETVKTESSGAEDESGLKVVTIGLNGTVTDVSPYHAPDVIAYPIEFSLYQNLFTTASVSSQELIPVVGKSIEISEDGQSAVIEIFNNVHDTEGNAIDANDIVFSAETLKKAATQTDTAYIESIKATDDYTVELKLTEPNKNTMVKLLTHIHIVNKEAYEENPDTCPGTSPYRLVSYTSGSEYILEKTNNYWQTDASKTPYDAQANVDRIIFHCIPEKTQMTMALESGEIQMAIGADGREAARFDTGGESADGFLVDTNSGSFSTVLLFNDTADSLCQDINLRKAILYGIDRQAIIDVVLNGAGKVNSDLASETLGGFNEEWLAEEYYPYNAEKAKEYLAQSSYNGETLKLEADPSNGTSLELIQSQLSAIGIKVEIQTFENALWQEEKVAGTGESGWDFCIDGVGGSLVTNAWKVKFNPSNFSTGLPQTGSQDTELVGLLLKAADTQDSADLDAFHDYLAEKAYAIGVYSPADKCITVDTITDICYNGMGYVVPGSCNFDAYK</sequence>
<dbReference type="InterPro" id="IPR000914">
    <property type="entry name" value="SBP_5_dom"/>
</dbReference>
<evidence type="ECO:0000256" key="2">
    <source>
        <dbReference type="ARBA" id="ARBA00022448"/>
    </source>
</evidence>
<comment type="similarity">
    <text evidence="1">Belongs to the bacterial solute-binding protein 5 family.</text>
</comment>
<feature type="signal peptide" evidence="5">
    <location>
        <begin position="1"/>
        <end position="22"/>
    </location>
</feature>
<dbReference type="PIRSF" id="PIRSF002741">
    <property type="entry name" value="MppA"/>
    <property type="match status" value="1"/>
</dbReference>